<reference evidence="6 9" key="2">
    <citation type="submission" date="2019-04" db="EMBL/GenBank/DDBJ databases">
        <title>Isolation and culture of sulfate reducing bacteria from the cold seep of the South China Sea.</title>
        <authorList>
            <person name="Sun C."/>
            <person name="Liu R."/>
        </authorList>
    </citation>
    <scope>NUCLEOTIDE SEQUENCE [LARGE SCALE GENOMIC DNA]</scope>
    <source>
        <strain evidence="6 9">CS1</strain>
    </source>
</reference>
<dbReference type="AlphaFoldDB" id="A0A6P1ZGS5"/>
<accession>A0A6P1ZGS5</accession>
<protein>
    <submittedName>
        <fullName evidence="6">IclR family transcriptional regulator</fullName>
    </submittedName>
</protein>
<dbReference type="EMBL" id="QMIF01000011">
    <property type="protein sequence ID" value="TVM32241.1"/>
    <property type="molecule type" value="Genomic_DNA"/>
</dbReference>
<dbReference type="PROSITE" id="PS51077">
    <property type="entry name" value="HTH_ICLR"/>
    <property type="match status" value="1"/>
</dbReference>
<evidence type="ECO:0000313" key="6">
    <source>
        <dbReference type="EMBL" id="QJT10292.1"/>
    </source>
</evidence>
<feature type="domain" description="HTH iclR-type" evidence="4">
    <location>
        <begin position="37"/>
        <end position="97"/>
    </location>
</feature>
<name>A0A6P1ZGS5_9BACT</name>
<keyword evidence="2" id="KW-0238">DNA-binding</keyword>
<dbReference type="InterPro" id="IPR036388">
    <property type="entry name" value="WH-like_DNA-bd_sf"/>
</dbReference>
<dbReference type="InterPro" id="IPR005471">
    <property type="entry name" value="Tscrpt_reg_IclR_N"/>
</dbReference>
<evidence type="ECO:0000256" key="2">
    <source>
        <dbReference type="ARBA" id="ARBA00023125"/>
    </source>
</evidence>
<dbReference type="Proteomes" id="UP000434052">
    <property type="component" value="Unassembled WGS sequence"/>
</dbReference>
<dbReference type="Pfam" id="PF09339">
    <property type="entry name" value="HTH_IclR"/>
    <property type="match status" value="1"/>
</dbReference>
<dbReference type="InterPro" id="IPR029016">
    <property type="entry name" value="GAF-like_dom_sf"/>
</dbReference>
<sequence length="285" mass="31024">MPKRLLSGKTLFVILNLVQNNEQGAVLMEKAKQSGQIPAISRAVAVLDFVGLKPGCSFTTIHSELGLPKSSAYMLIKTLVSLGLLRISSGGGYTLGLRLFELGALSVRHLDVRKEALPLMRKLTDEVQLTSHLGILEGAEGVYLAKVECNQAIIVNSWEGKRVSLNTSALGKSLLLSAGPELFNELVRTLPLHQATKNSIITREAFIEHIEEARRKGWTIDDEEADAGTRCVGTPVYGIQGPPLSLSVAGPSNQVPYRRMEELAHSLMEVSRQLSHSLGVRLPTR</sequence>
<evidence type="ECO:0000313" key="8">
    <source>
        <dbReference type="Proteomes" id="UP000434052"/>
    </source>
</evidence>
<dbReference type="GO" id="GO:0003677">
    <property type="term" value="F:DNA binding"/>
    <property type="evidence" value="ECO:0007669"/>
    <property type="project" value="UniProtKB-KW"/>
</dbReference>
<feature type="domain" description="IclR-ED" evidence="5">
    <location>
        <begin position="98"/>
        <end position="280"/>
    </location>
</feature>
<dbReference type="SUPFAM" id="SSF55781">
    <property type="entry name" value="GAF domain-like"/>
    <property type="match status" value="1"/>
</dbReference>
<evidence type="ECO:0000259" key="5">
    <source>
        <dbReference type="PROSITE" id="PS51078"/>
    </source>
</evidence>
<dbReference type="SUPFAM" id="SSF46785">
    <property type="entry name" value="Winged helix' DNA-binding domain"/>
    <property type="match status" value="1"/>
</dbReference>
<dbReference type="InterPro" id="IPR014757">
    <property type="entry name" value="Tscrpt_reg_IclR_C"/>
</dbReference>
<organism evidence="7 8">
    <name type="scientific">Oceanidesulfovibrio marinus</name>
    <dbReference type="NCBI Taxonomy" id="370038"/>
    <lineage>
        <taxon>Bacteria</taxon>
        <taxon>Pseudomonadati</taxon>
        <taxon>Thermodesulfobacteriota</taxon>
        <taxon>Desulfovibrionia</taxon>
        <taxon>Desulfovibrionales</taxon>
        <taxon>Desulfovibrionaceae</taxon>
        <taxon>Oceanidesulfovibrio</taxon>
    </lineage>
</organism>
<gene>
    <name evidence="7" type="ORF">DQK91_15270</name>
    <name evidence="6" type="ORF">E8L03_15745</name>
</gene>
<dbReference type="OrthoDB" id="5416964at2"/>
<dbReference type="PANTHER" id="PTHR30136">
    <property type="entry name" value="HELIX-TURN-HELIX TRANSCRIPTIONAL REGULATOR, ICLR FAMILY"/>
    <property type="match status" value="1"/>
</dbReference>
<reference evidence="7 8" key="1">
    <citation type="submission" date="2018-06" db="EMBL/GenBank/DDBJ databases">
        <title>Complete genome of Desulfovibrio marinus P48SEP.</title>
        <authorList>
            <person name="Crispim J.S."/>
            <person name="Vidigal P.M.P."/>
            <person name="Silva L.C.F."/>
            <person name="Araujo L.C."/>
            <person name="Laguardia C.N."/>
            <person name="Dias R.S."/>
            <person name="Sousa M.P."/>
            <person name="Paula S.O."/>
            <person name="Silva C."/>
        </authorList>
    </citation>
    <scope>NUCLEOTIDE SEQUENCE [LARGE SCALE GENOMIC DNA]</scope>
    <source>
        <strain evidence="7 8">P48SEP</strain>
    </source>
</reference>
<evidence type="ECO:0000313" key="7">
    <source>
        <dbReference type="EMBL" id="TVM32241.1"/>
    </source>
</evidence>
<dbReference type="Gene3D" id="1.10.10.10">
    <property type="entry name" value="Winged helix-like DNA-binding domain superfamily/Winged helix DNA-binding domain"/>
    <property type="match status" value="1"/>
</dbReference>
<evidence type="ECO:0000256" key="1">
    <source>
        <dbReference type="ARBA" id="ARBA00023015"/>
    </source>
</evidence>
<dbReference type="PROSITE" id="PS51078">
    <property type="entry name" value="ICLR_ED"/>
    <property type="match status" value="1"/>
</dbReference>
<dbReference type="SMART" id="SM00346">
    <property type="entry name" value="HTH_ICLR"/>
    <property type="match status" value="1"/>
</dbReference>
<evidence type="ECO:0000259" key="4">
    <source>
        <dbReference type="PROSITE" id="PS51077"/>
    </source>
</evidence>
<proteinExistence type="predicted"/>
<dbReference type="Gene3D" id="3.30.450.40">
    <property type="match status" value="1"/>
</dbReference>
<evidence type="ECO:0000313" key="9">
    <source>
        <dbReference type="Proteomes" id="UP000503251"/>
    </source>
</evidence>
<keyword evidence="3" id="KW-0804">Transcription</keyword>
<evidence type="ECO:0000256" key="3">
    <source>
        <dbReference type="ARBA" id="ARBA00023163"/>
    </source>
</evidence>
<dbReference type="GO" id="GO:0045892">
    <property type="term" value="P:negative regulation of DNA-templated transcription"/>
    <property type="evidence" value="ECO:0007669"/>
    <property type="project" value="TreeGrafter"/>
</dbReference>
<dbReference type="Proteomes" id="UP000503251">
    <property type="component" value="Chromosome"/>
</dbReference>
<dbReference type="EMBL" id="CP039543">
    <property type="protein sequence ID" value="QJT10292.1"/>
    <property type="molecule type" value="Genomic_DNA"/>
</dbReference>
<keyword evidence="1" id="KW-0805">Transcription regulation</keyword>
<dbReference type="InterPro" id="IPR036390">
    <property type="entry name" value="WH_DNA-bd_sf"/>
</dbReference>
<dbReference type="Pfam" id="PF01614">
    <property type="entry name" value="IclR_C"/>
    <property type="match status" value="1"/>
</dbReference>
<dbReference type="PANTHER" id="PTHR30136:SF38">
    <property type="entry name" value="TRANSCRIPTIONAL REGULATOR"/>
    <property type="match status" value="1"/>
</dbReference>
<keyword evidence="9" id="KW-1185">Reference proteome</keyword>
<dbReference type="GO" id="GO:0003700">
    <property type="term" value="F:DNA-binding transcription factor activity"/>
    <property type="evidence" value="ECO:0007669"/>
    <property type="project" value="TreeGrafter"/>
</dbReference>
<dbReference type="InterPro" id="IPR050707">
    <property type="entry name" value="HTH_MetabolicPath_Reg"/>
</dbReference>